<dbReference type="GO" id="GO:0007165">
    <property type="term" value="P:signal transduction"/>
    <property type="evidence" value="ECO:0007669"/>
    <property type="project" value="UniProtKB-KW"/>
</dbReference>
<name>A0AAG5DAQ4_ANOAO</name>
<dbReference type="Pfam" id="PF08395">
    <property type="entry name" value="7tm_7"/>
    <property type="match status" value="2"/>
</dbReference>
<dbReference type="GO" id="GO:0030424">
    <property type="term" value="C:axon"/>
    <property type="evidence" value="ECO:0007669"/>
    <property type="project" value="TreeGrafter"/>
</dbReference>
<dbReference type="EnsemblMetazoa" id="ENSAATROPT008784">
    <property type="protein sequence ID" value="ENSAATROPP007925"/>
    <property type="gene ID" value="ENSAATROPG007155"/>
</dbReference>
<evidence type="ECO:0000256" key="6">
    <source>
        <dbReference type="ARBA" id="ARBA00023170"/>
    </source>
</evidence>
<evidence type="ECO:0000256" key="5">
    <source>
        <dbReference type="ARBA" id="ARBA00023136"/>
    </source>
</evidence>
<keyword evidence="2 8" id="KW-1003">Cell membrane</keyword>
<protein>
    <recommendedName>
        <fullName evidence="8">Gustatory receptor</fullName>
    </recommendedName>
</protein>
<evidence type="ECO:0000256" key="2">
    <source>
        <dbReference type="ARBA" id="ARBA00022475"/>
    </source>
</evidence>
<dbReference type="Proteomes" id="UP000075880">
    <property type="component" value="Unassembled WGS sequence"/>
</dbReference>
<dbReference type="PANTHER" id="PTHR21143">
    <property type="entry name" value="INVERTEBRATE GUSTATORY RECEPTOR"/>
    <property type="match status" value="1"/>
</dbReference>
<keyword evidence="5 8" id="KW-0472">Membrane</keyword>
<feature type="transmembrane region" description="Helical" evidence="8">
    <location>
        <begin position="115"/>
        <end position="141"/>
    </location>
</feature>
<dbReference type="GO" id="GO:0007635">
    <property type="term" value="P:chemosensory behavior"/>
    <property type="evidence" value="ECO:0007669"/>
    <property type="project" value="TreeGrafter"/>
</dbReference>
<evidence type="ECO:0000256" key="7">
    <source>
        <dbReference type="ARBA" id="ARBA00023224"/>
    </source>
</evidence>
<dbReference type="GO" id="GO:0050909">
    <property type="term" value="P:sensory perception of taste"/>
    <property type="evidence" value="ECO:0007669"/>
    <property type="project" value="InterPro"/>
</dbReference>
<evidence type="ECO:0000256" key="8">
    <source>
        <dbReference type="RuleBase" id="RU363108"/>
    </source>
</evidence>
<comment type="function">
    <text evidence="8">Gustatory receptor which mediates acceptance or avoidance behavior, depending on its substrates.</text>
</comment>
<reference evidence="10" key="1">
    <citation type="submission" date="2024-04" db="UniProtKB">
        <authorList>
            <consortium name="EnsemblMetazoa"/>
        </authorList>
    </citation>
    <scope>IDENTIFICATION</scope>
    <source>
        <strain evidence="10">EBRO</strain>
    </source>
</reference>
<feature type="transmembrane region" description="Helical" evidence="8">
    <location>
        <begin position="161"/>
        <end position="179"/>
    </location>
</feature>
<evidence type="ECO:0000256" key="4">
    <source>
        <dbReference type="ARBA" id="ARBA00022989"/>
    </source>
</evidence>
<evidence type="ECO:0000256" key="9">
    <source>
        <dbReference type="SAM" id="MobiDB-lite"/>
    </source>
</evidence>
<comment type="caution">
    <text evidence="8">Lacks conserved residue(s) required for the propagation of feature annotation.</text>
</comment>
<feature type="transmembrane region" description="Helical" evidence="8">
    <location>
        <begin position="397"/>
        <end position="418"/>
    </location>
</feature>
<dbReference type="GO" id="GO:0008049">
    <property type="term" value="P:male courtship behavior"/>
    <property type="evidence" value="ECO:0007669"/>
    <property type="project" value="TreeGrafter"/>
</dbReference>
<keyword evidence="4 8" id="KW-1133">Transmembrane helix</keyword>
<keyword evidence="6 8" id="KW-0675">Receptor</keyword>
<evidence type="ECO:0000256" key="3">
    <source>
        <dbReference type="ARBA" id="ARBA00022692"/>
    </source>
</evidence>
<comment type="similarity">
    <text evidence="8">Belongs to the insect chemoreceptor superfamily. Gustatory receptor (GR) family.</text>
</comment>
<keyword evidence="11" id="KW-1185">Reference proteome</keyword>
<dbReference type="GO" id="GO:0005886">
    <property type="term" value="C:plasma membrane"/>
    <property type="evidence" value="ECO:0007669"/>
    <property type="project" value="UniProtKB-SubCell"/>
</dbReference>
<dbReference type="GO" id="GO:0030425">
    <property type="term" value="C:dendrite"/>
    <property type="evidence" value="ECO:0007669"/>
    <property type="project" value="TreeGrafter"/>
</dbReference>
<feature type="transmembrane region" description="Helical" evidence="8">
    <location>
        <begin position="499"/>
        <end position="517"/>
    </location>
</feature>
<evidence type="ECO:0000256" key="1">
    <source>
        <dbReference type="ARBA" id="ARBA00004651"/>
    </source>
</evidence>
<sequence length="539" mass="61011">MSANPSQPEKLHRDAPKPIPTGESSRKSFLRCLRPLHYLSCVFGLWPFLSLQRCSEATVHPSAWCPVYSLLLMVTYSAFHLYINYTDAYGAAMGSAEGNFVSMVIDIYNRYSGLVLFWLLHIGALVTGRTLTHTFSGLMLVDEQIAQRLSVTPDHPRWCRFICLHMALIFLAIGFSEWYNCIMYMSDFIPASEYCIFQCYITMLTSSTVEIQYMALVEVIKSRLRLINELLAQLNDYDADQERTHYEQFQVGARPSLVHPRERWPFVKAPHSGPSANFLLDEISSTYAARRSAVVRHSATICTPLPSLAPVPATSRGDQQRWQKIKRLQHKIITVNQAPPPGPAPVDGGRTQFPLLVASLLNSQSGACEHIRLKIINDIKNLYTHLHLLSLNINKAYGAQLIFILMTLFVTLTTLLYYCTMKLFRMLWLGQRPSHGDLITTFWEVLSTLSWAFISTFRILRICSVCNAAKTEVRMLSLQLQQQRIEFTAGGLLTIDHGLMFNIVGSLATYLLILIQFDIAQNGAKWKAEPSPPAAEERP</sequence>
<feature type="transmembrane region" description="Helical" evidence="8">
    <location>
        <begin position="438"/>
        <end position="460"/>
    </location>
</feature>
<evidence type="ECO:0000313" key="11">
    <source>
        <dbReference type="Proteomes" id="UP000075880"/>
    </source>
</evidence>
<feature type="region of interest" description="Disordered" evidence="9">
    <location>
        <begin position="1"/>
        <end position="24"/>
    </location>
</feature>
<accession>A0AAG5DAQ4</accession>
<dbReference type="PANTHER" id="PTHR21143:SF104">
    <property type="entry name" value="GUSTATORY RECEPTOR 8A-RELATED"/>
    <property type="match status" value="1"/>
</dbReference>
<organism evidence="10 11">
    <name type="scientific">Anopheles atroparvus</name>
    <name type="common">European mosquito</name>
    <dbReference type="NCBI Taxonomy" id="41427"/>
    <lineage>
        <taxon>Eukaryota</taxon>
        <taxon>Metazoa</taxon>
        <taxon>Ecdysozoa</taxon>
        <taxon>Arthropoda</taxon>
        <taxon>Hexapoda</taxon>
        <taxon>Insecta</taxon>
        <taxon>Pterygota</taxon>
        <taxon>Neoptera</taxon>
        <taxon>Endopterygota</taxon>
        <taxon>Diptera</taxon>
        <taxon>Nematocera</taxon>
        <taxon>Culicoidea</taxon>
        <taxon>Culicidae</taxon>
        <taxon>Anophelinae</taxon>
        <taxon>Anopheles</taxon>
    </lineage>
</organism>
<dbReference type="AlphaFoldDB" id="A0AAG5DAQ4"/>
<dbReference type="GO" id="GO:0043025">
    <property type="term" value="C:neuronal cell body"/>
    <property type="evidence" value="ECO:0007669"/>
    <property type="project" value="TreeGrafter"/>
</dbReference>
<comment type="subcellular location">
    <subcellularLocation>
        <location evidence="1 8">Cell membrane</location>
        <topology evidence="1 8">Multi-pass membrane protein</topology>
    </subcellularLocation>
</comment>
<keyword evidence="3 8" id="KW-0812">Transmembrane</keyword>
<dbReference type="InterPro" id="IPR013604">
    <property type="entry name" value="7TM_chemorcpt"/>
</dbReference>
<proteinExistence type="inferred from homology"/>
<keyword evidence="7 8" id="KW-0807">Transducer</keyword>
<evidence type="ECO:0000313" key="10">
    <source>
        <dbReference type="EnsemblMetazoa" id="ENSAATROPP007925"/>
    </source>
</evidence>